<evidence type="ECO:0000256" key="13">
    <source>
        <dbReference type="ARBA" id="ARBA00044893"/>
    </source>
</evidence>
<name>A0A5E4PEK9_9COXI</name>
<feature type="transmembrane region" description="Helical" evidence="25">
    <location>
        <begin position="301"/>
        <end position="325"/>
    </location>
</feature>
<evidence type="ECO:0000256" key="20">
    <source>
        <dbReference type="ARBA" id="ARBA00044924"/>
    </source>
</evidence>
<dbReference type="SUPFAM" id="SSF103473">
    <property type="entry name" value="MFS general substrate transporter"/>
    <property type="match status" value="1"/>
</dbReference>
<comment type="catalytic activity">
    <reaction evidence="16">
        <text>L-lysyl-L-lysine(out) = L-lysyl-L-lysine(in)</text>
        <dbReference type="Rhea" id="RHEA:79403"/>
        <dbReference type="ChEBI" id="CHEBI:229956"/>
    </reaction>
</comment>
<dbReference type="InterPro" id="IPR036259">
    <property type="entry name" value="MFS_trans_sf"/>
</dbReference>
<dbReference type="PANTHER" id="PTHR23512:SF3">
    <property type="entry name" value="MAJOR FACILITATOR SUPERFAMILY DOMAIN-CONTAINING PROTEIN 1"/>
    <property type="match status" value="1"/>
</dbReference>
<accession>A0A5E4PEK9</accession>
<comment type="function">
    <text evidence="23">Lysosomal dipeptide uniporter that selectively exports lysine, arginine or histidine-containing dipeptides with a net positive charge from the lysosome lumen into the cytosol. Could play a role in a specific type of protein O-glycosylation indirectly regulating macrophages migration and tissue invasion. Also essential for liver homeostasis.</text>
</comment>
<comment type="similarity">
    <text evidence="2">Belongs to the major facilitator superfamily.</text>
</comment>
<dbReference type="GO" id="GO:0005765">
    <property type="term" value="C:lysosomal membrane"/>
    <property type="evidence" value="ECO:0007669"/>
    <property type="project" value="UniProtKB-SubCell"/>
</dbReference>
<comment type="subcellular location">
    <subcellularLocation>
        <location evidence="1">Lysosome membrane</location>
        <topology evidence="1">Multi-pass membrane protein</topology>
    </subcellularLocation>
</comment>
<keyword evidence="6 25" id="KW-0472">Membrane</keyword>
<feature type="transmembrane region" description="Helical" evidence="25">
    <location>
        <begin position="55"/>
        <end position="79"/>
    </location>
</feature>
<evidence type="ECO:0000256" key="1">
    <source>
        <dbReference type="ARBA" id="ARBA00004155"/>
    </source>
</evidence>
<feature type="transmembrane region" description="Helical" evidence="25">
    <location>
        <begin position="269"/>
        <end position="289"/>
    </location>
</feature>
<evidence type="ECO:0000256" key="3">
    <source>
        <dbReference type="ARBA" id="ARBA00022448"/>
    </source>
</evidence>
<dbReference type="PROSITE" id="PS50850">
    <property type="entry name" value="MFS"/>
    <property type="match status" value="1"/>
</dbReference>
<sequence length="328" mass="36204">MIFICQLLLGIFCYVFANSTHLWMAVISRVLMGIVCAPTFIAAFYLIAHTLPEKYFAVVAGFTEMLAMLGGVAGEALLARSVVLYGWQHTVMILAGVALTMSFLGWVLIRDESKNMAPPADDAASRRHVLRDLTAMLMLPQAWVNGLFCGLLFGVIAAFGAFWCIPFLMQKYGVPLGHAADASSMIFIGAAVGTPLTGWLADRLDARKVLMHVCSGLACLVFLAILYLPLSSFAWIFPLIFMLGFFSAVYVIPFAVIRDITPHHMRGTAMGYINMMCILIGSPLLQPLMGYILHRHDPLTIYAYQHAFLVIPVCLLTAFMLAFYVQEK</sequence>
<keyword evidence="28" id="KW-1185">Reference proteome</keyword>
<evidence type="ECO:0000256" key="11">
    <source>
        <dbReference type="ARBA" id="ARBA00044884"/>
    </source>
</evidence>
<evidence type="ECO:0000256" key="9">
    <source>
        <dbReference type="ARBA" id="ARBA00044878"/>
    </source>
</evidence>
<evidence type="ECO:0000256" key="2">
    <source>
        <dbReference type="ARBA" id="ARBA00008335"/>
    </source>
</evidence>
<evidence type="ECO:0000256" key="12">
    <source>
        <dbReference type="ARBA" id="ARBA00044891"/>
    </source>
</evidence>
<evidence type="ECO:0000256" key="23">
    <source>
        <dbReference type="ARBA" id="ARBA00045709"/>
    </source>
</evidence>
<dbReference type="GO" id="GO:0022857">
    <property type="term" value="F:transmembrane transporter activity"/>
    <property type="evidence" value="ECO:0007669"/>
    <property type="project" value="InterPro"/>
</dbReference>
<comment type="catalytic activity">
    <reaction evidence="12">
        <text>L-lysyl-L-alpha-amino acid(out) = L-lysyl-L-alpha-amino acid(in)</text>
        <dbReference type="Rhea" id="RHEA:79387"/>
        <dbReference type="ChEBI" id="CHEBI:229965"/>
    </reaction>
</comment>
<feature type="transmembrane region" description="Helical" evidence="25">
    <location>
        <begin position="209"/>
        <end position="228"/>
    </location>
</feature>
<comment type="catalytic activity">
    <reaction evidence="10">
        <text>L-alpha-aminoacyl-L-arginine(out) = L-alpha-aminoacyl-L-arginine(in)</text>
        <dbReference type="Rhea" id="RHEA:79367"/>
        <dbReference type="ChEBI" id="CHEBI:229968"/>
    </reaction>
</comment>
<evidence type="ECO:0000256" key="16">
    <source>
        <dbReference type="ARBA" id="ARBA00044900"/>
    </source>
</evidence>
<dbReference type="InterPro" id="IPR011701">
    <property type="entry name" value="MFS"/>
</dbReference>
<dbReference type="InterPro" id="IPR020846">
    <property type="entry name" value="MFS_dom"/>
</dbReference>
<comment type="catalytic activity">
    <reaction evidence="15">
        <text>L-arginyl-L-alpha-amino acid(out) = L-arginyl-L-alpha-amino acid(in)</text>
        <dbReference type="Rhea" id="RHEA:79371"/>
        <dbReference type="ChEBI" id="CHEBI:84315"/>
    </reaction>
</comment>
<comment type="catalytic activity">
    <reaction evidence="17">
        <text>L-arginyl-glycine(out) = L-arginyl-glycine(in)</text>
        <dbReference type="Rhea" id="RHEA:79391"/>
        <dbReference type="ChEBI" id="CHEBI:229955"/>
    </reaction>
</comment>
<evidence type="ECO:0000256" key="8">
    <source>
        <dbReference type="ARBA" id="ARBA00044876"/>
    </source>
</evidence>
<comment type="catalytic activity">
    <reaction evidence="11">
        <text>L-alpha-aminoacyl-L-histidine(out) = L-alpha-aminoacyl-L-histidine(in)</text>
        <dbReference type="Rhea" id="RHEA:79375"/>
        <dbReference type="ChEBI" id="CHEBI:229967"/>
    </reaction>
</comment>
<evidence type="ECO:0000256" key="19">
    <source>
        <dbReference type="ARBA" id="ARBA00044919"/>
    </source>
</evidence>
<protein>
    <recommendedName>
        <fullName evidence="21">Lysosomal dipeptide transporter MFSD1</fullName>
    </recommendedName>
    <alternativeName>
        <fullName evidence="22">Major facilitator superfamily domain-containing protein 1</fullName>
    </alternativeName>
</protein>
<evidence type="ECO:0000256" key="15">
    <source>
        <dbReference type="ARBA" id="ARBA00044899"/>
    </source>
</evidence>
<evidence type="ECO:0000256" key="21">
    <source>
        <dbReference type="ARBA" id="ARBA00044985"/>
    </source>
</evidence>
<evidence type="ECO:0000256" key="4">
    <source>
        <dbReference type="ARBA" id="ARBA00022692"/>
    </source>
</evidence>
<evidence type="ECO:0000256" key="18">
    <source>
        <dbReference type="ARBA" id="ARBA00044912"/>
    </source>
</evidence>
<evidence type="ECO:0000256" key="7">
    <source>
        <dbReference type="ARBA" id="ARBA00023228"/>
    </source>
</evidence>
<evidence type="ECO:0000256" key="10">
    <source>
        <dbReference type="ARBA" id="ARBA00044881"/>
    </source>
</evidence>
<feature type="domain" description="Major facilitator superfamily (MFS) profile" evidence="26">
    <location>
        <begin position="1"/>
        <end position="328"/>
    </location>
</feature>
<evidence type="ECO:0000313" key="28">
    <source>
        <dbReference type="Proteomes" id="UP000324194"/>
    </source>
</evidence>
<comment type="catalytic activity">
    <reaction evidence="8">
        <text>L-lysyl-L-alanine(out) = L-lysyl-L-alanine(in)</text>
        <dbReference type="Rhea" id="RHEA:79399"/>
        <dbReference type="ChEBI" id="CHEBI:229954"/>
    </reaction>
</comment>
<evidence type="ECO:0000256" key="6">
    <source>
        <dbReference type="ARBA" id="ARBA00023136"/>
    </source>
</evidence>
<comment type="subunit">
    <text evidence="24">Homodimer. Interacts with lysosomal protein GLMP (via lumenal domain); the interaction starts while both proteins are still in the endoplasmic reticulum and is required for stabilization of MFSD1 in lysosomes but has no direct effect on its targeting to lysosomes or transporter activity.</text>
</comment>
<feature type="transmembrane region" description="Helical" evidence="25">
    <location>
        <begin position="234"/>
        <end position="257"/>
    </location>
</feature>
<gene>
    <name evidence="27" type="ORF">AQUSIP_01310</name>
</gene>
<dbReference type="Pfam" id="PF07690">
    <property type="entry name" value="MFS_1"/>
    <property type="match status" value="1"/>
</dbReference>
<comment type="catalytic activity">
    <reaction evidence="19">
        <text>L-alanyl-L-lysine(out) = L-alanyl-L-lysine(in)</text>
        <dbReference type="Rhea" id="RHEA:79415"/>
        <dbReference type="ChEBI" id="CHEBI:192470"/>
    </reaction>
</comment>
<dbReference type="InterPro" id="IPR052187">
    <property type="entry name" value="MFSD1"/>
</dbReference>
<dbReference type="Proteomes" id="UP000324194">
    <property type="component" value="Chromosome 1"/>
</dbReference>
<dbReference type="EMBL" id="LR699119">
    <property type="protein sequence ID" value="VVC74857.1"/>
    <property type="molecule type" value="Genomic_DNA"/>
</dbReference>
<feature type="transmembrane region" description="Helical" evidence="25">
    <location>
        <begin position="142"/>
        <end position="163"/>
    </location>
</feature>
<comment type="catalytic activity">
    <reaction evidence="13">
        <text>L-alpha-aminoacyl-L-lysine(out) = L-alpha-aminoacyl-L-lysine(in)</text>
        <dbReference type="Rhea" id="RHEA:79383"/>
        <dbReference type="ChEBI" id="CHEBI:229966"/>
    </reaction>
</comment>
<feature type="transmembrane region" description="Helical" evidence="25">
    <location>
        <begin position="27"/>
        <end position="48"/>
    </location>
</feature>
<keyword evidence="3" id="KW-0813">Transport</keyword>
<evidence type="ECO:0000256" key="22">
    <source>
        <dbReference type="ARBA" id="ARBA00045018"/>
    </source>
</evidence>
<feature type="transmembrane region" description="Helical" evidence="25">
    <location>
        <begin position="183"/>
        <end position="202"/>
    </location>
</feature>
<dbReference type="PANTHER" id="PTHR23512">
    <property type="entry name" value="MAJOR FACILITATOR SUPERFAMILY DOMAIN-CONTAINING PROTEIN 1"/>
    <property type="match status" value="1"/>
</dbReference>
<evidence type="ECO:0000256" key="5">
    <source>
        <dbReference type="ARBA" id="ARBA00022989"/>
    </source>
</evidence>
<comment type="catalytic activity">
    <reaction evidence="18">
        <text>L-histidyl-L-alpha-amino acid(out) = L-histidyl-L-alpha-amino acid(in)</text>
        <dbReference type="Rhea" id="RHEA:79379"/>
        <dbReference type="ChEBI" id="CHEBI:229964"/>
    </reaction>
</comment>
<comment type="catalytic activity">
    <reaction evidence="14">
        <text>L-aspartyl-L-lysine(out) = L-aspartyl-L-lysine(in)</text>
        <dbReference type="Rhea" id="RHEA:79411"/>
        <dbReference type="ChEBI" id="CHEBI:229953"/>
    </reaction>
</comment>
<evidence type="ECO:0000256" key="25">
    <source>
        <dbReference type="SAM" id="Phobius"/>
    </source>
</evidence>
<dbReference type="Gene3D" id="1.20.1250.20">
    <property type="entry name" value="MFS general substrate transporter like domains"/>
    <property type="match status" value="2"/>
</dbReference>
<dbReference type="AlphaFoldDB" id="A0A5E4PEK9"/>
<keyword evidence="5 25" id="KW-1133">Transmembrane helix</keyword>
<comment type="catalytic activity">
    <reaction evidence="20">
        <text>L-lysyl-glycine(out) = L-lysyl-glycine(in)</text>
        <dbReference type="Rhea" id="RHEA:79407"/>
        <dbReference type="ChEBI" id="CHEBI:191202"/>
    </reaction>
</comment>
<keyword evidence="4 25" id="KW-0812">Transmembrane</keyword>
<evidence type="ECO:0000259" key="26">
    <source>
        <dbReference type="PROSITE" id="PS50850"/>
    </source>
</evidence>
<reference evidence="27 28" key="1">
    <citation type="submission" date="2019-08" db="EMBL/GenBank/DDBJ databases">
        <authorList>
            <person name="Guy L."/>
        </authorList>
    </citation>
    <scope>NUCLEOTIDE SEQUENCE [LARGE SCALE GENOMIC DNA]</scope>
    <source>
        <strain evidence="27 28">SGT-108</strain>
    </source>
</reference>
<evidence type="ECO:0000256" key="24">
    <source>
        <dbReference type="ARBA" id="ARBA00046376"/>
    </source>
</evidence>
<evidence type="ECO:0000256" key="17">
    <source>
        <dbReference type="ARBA" id="ARBA00044903"/>
    </source>
</evidence>
<proteinExistence type="inferred from homology"/>
<evidence type="ECO:0000256" key="14">
    <source>
        <dbReference type="ARBA" id="ARBA00044898"/>
    </source>
</evidence>
<comment type="catalytic activity">
    <reaction evidence="9">
        <text>L-histidyl-glycine(out) = L-histidyl-glycine(in)</text>
        <dbReference type="Rhea" id="RHEA:79395"/>
        <dbReference type="ChEBI" id="CHEBI:229957"/>
    </reaction>
</comment>
<evidence type="ECO:0000313" key="27">
    <source>
        <dbReference type="EMBL" id="VVC74857.1"/>
    </source>
</evidence>
<dbReference type="KEGG" id="asip:AQUSIP_01310"/>
<keyword evidence="7" id="KW-0458">Lysosome</keyword>
<organism evidence="27 28">
    <name type="scientific">Aquicella siphonis</name>
    <dbReference type="NCBI Taxonomy" id="254247"/>
    <lineage>
        <taxon>Bacteria</taxon>
        <taxon>Pseudomonadati</taxon>
        <taxon>Pseudomonadota</taxon>
        <taxon>Gammaproteobacteria</taxon>
        <taxon>Legionellales</taxon>
        <taxon>Coxiellaceae</taxon>
        <taxon>Aquicella</taxon>
    </lineage>
</organism>
<feature type="transmembrane region" description="Helical" evidence="25">
    <location>
        <begin position="91"/>
        <end position="109"/>
    </location>
</feature>